<organism evidence="3 4">
    <name type="scientific">Bradyrhizobium brasilense</name>
    <dbReference type="NCBI Taxonomy" id="1419277"/>
    <lineage>
        <taxon>Bacteria</taxon>
        <taxon>Pseudomonadati</taxon>
        <taxon>Pseudomonadota</taxon>
        <taxon>Alphaproteobacteria</taxon>
        <taxon>Hyphomicrobiales</taxon>
        <taxon>Nitrobacteraceae</taxon>
        <taxon>Bradyrhizobium</taxon>
    </lineage>
</organism>
<dbReference type="Pfam" id="PF01243">
    <property type="entry name" value="PNPOx_N"/>
    <property type="match status" value="1"/>
</dbReference>
<evidence type="ECO:0000313" key="3">
    <source>
        <dbReference type="EMBL" id="SDE23111.1"/>
    </source>
</evidence>
<sequence length="138" mass="15183">MTRAELLAFLRMHRLAVVSTVHNGAPQAAVVGIAVSDNLEIIFDTLTTSRKYQNLRADPRAALVIGWDAEQTAQVEGVADFPSGAELIACKQVYFAASPDGPERETWPNIGYVRIRPNWARFSDFGAVPARIEEMTLP</sequence>
<dbReference type="Proteomes" id="UP000199245">
    <property type="component" value="Unassembled WGS sequence"/>
</dbReference>
<reference evidence="3 4" key="1">
    <citation type="submission" date="2016-10" db="EMBL/GenBank/DDBJ databases">
        <authorList>
            <person name="de Groot N.N."/>
        </authorList>
    </citation>
    <scope>NUCLEOTIDE SEQUENCE [LARGE SCALE GENOMIC DNA]</scope>
    <source>
        <strain evidence="3 4">R5</strain>
    </source>
</reference>
<dbReference type="RefSeq" id="WP_092085106.1">
    <property type="nucleotide sequence ID" value="NZ_FMZW01000022.1"/>
</dbReference>
<dbReference type="GO" id="GO:0016627">
    <property type="term" value="F:oxidoreductase activity, acting on the CH-CH group of donors"/>
    <property type="evidence" value="ECO:0007669"/>
    <property type="project" value="TreeGrafter"/>
</dbReference>
<dbReference type="GO" id="GO:0005829">
    <property type="term" value="C:cytosol"/>
    <property type="evidence" value="ECO:0007669"/>
    <property type="project" value="TreeGrafter"/>
</dbReference>
<dbReference type="Gene3D" id="2.30.110.10">
    <property type="entry name" value="Electron Transport, Fmn-binding Protein, Chain A"/>
    <property type="match status" value="1"/>
</dbReference>
<accession>A0A1G7B7U4</accession>
<evidence type="ECO:0000259" key="2">
    <source>
        <dbReference type="Pfam" id="PF01243"/>
    </source>
</evidence>
<gene>
    <name evidence="3" type="ORF">SAMN05216337_102245</name>
</gene>
<dbReference type="SUPFAM" id="SSF50475">
    <property type="entry name" value="FMN-binding split barrel"/>
    <property type="match status" value="1"/>
</dbReference>
<evidence type="ECO:0000256" key="1">
    <source>
        <dbReference type="ARBA" id="ARBA00023002"/>
    </source>
</evidence>
<name>A0A1G7B7U4_9BRAD</name>
<dbReference type="GO" id="GO:0070967">
    <property type="term" value="F:coenzyme F420 binding"/>
    <property type="evidence" value="ECO:0007669"/>
    <property type="project" value="TreeGrafter"/>
</dbReference>
<feature type="domain" description="Pyridoxamine 5'-phosphate oxidase N-terminal" evidence="2">
    <location>
        <begin position="4"/>
        <end position="86"/>
    </location>
</feature>
<keyword evidence="1" id="KW-0560">Oxidoreductase</keyword>
<dbReference type="InterPro" id="IPR012349">
    <property type="entry name" value="Split_barrel_FMN-bd"/>
</dbReference>
<dbReference type="InterPro" id="IPR052019">
    <property type="entry name" value="F420H2_bilvrd_red/Heme_oxyg"/>
</dbReference>
<dbReference type="PANTHER" id="PTHR35176:SF6">
    <property type="entry name" value="HEME OXYGENASE HI_0854-RELATED"/>
    <property type="match status" value="1"/>
</dbReference>
<dbReference type="InterPro" id="IPR011576">
    <property type="entry name" value="Pyridox_Oxase_N"/>
</dbReference>
<dbReference type="PANTHER" id="PTHR35176">
    <property type="entry name" value="HEME OXYGENASE HI_0854-RELATED"/>
    <property type="match status" value="1"/>
</dbReference>
<protein>
    <submittedName>
        <fullName evidence="3">Pyridoxamine 5'-phosphate oxidase</fullName>
    </submittedName>
</protein>
<evidence type="ECO:0000313" key="4">
    <source>
        <dbReference type="Proteomes" id="UP000199245"/>
    </source>
</evidence>
<proteinExistence type="predicted"/>
<dbReference type="EMBL" id="FMZW01000022">
    <property type="protein sequence ID" value="SDE23111.1"/>
    <property type="molecule type" value="Genomic_DNA"/>
</dbReference>
<dbReference type="AlphaFoldDB" id="A0A1G7B7U4"/>